<name>A0AAP0R6N8_LIQFO</name>
<protein>
    <submittedName>
        <fullName evidence="1">Uncharacterized protein</fullName>
    </submittedName>
</protein>
<dbReference type="InterPro" id="IPR040305">
    <property type="entry name" value="At1g75730-like"/>
</dbReference>
<gene>
    <name evidence="1" type="ORF">L1049_025616</name>
</gene>
<evidence type="ECO:0000313" key="2">
    <source>
        <dbReference type="Proteomes" id="UP001415857"/>
    </source>
</evidence>
<dbReference type="EMBL" id="JBBPBK010000014">
    <property type="protein sequence ID" value="KAK9270043.1"/>
    <property type="molecule type" value="Genomic_DNA"/>
</dbReference>
<dbReference type="PANTHER" id="PTHR34792:SF1">
    <property type="entry name" value="OS02G0121500 PROTEIN"/>
    <property type="match status" value="1"/>
</dbReference>
<dbReference type="Proteomes" id="UP001415857">
    <property type="component" value="Unassembled WGS sequence"/>
</dbReference>
<sequence length="261" mass="28775">MKLETASFCTTGSIKISNGLLRHLRAILYRIKVSISCHYRQAQLKLVVALLVEQEMGWGNCHNSLFLTCIHLHNITHLCLYLCPQTCYSSSPYPDQLSSTTAAQQVQLQLPPYLSPSFGPPHLSPPASTKQQQQQQQRIWAAQLATLYRPGGTTSPMAQFPSWQSGRQDSPLLAQCAQAMLPPSPSSLEVLGPKYISISPQQHQFMAITSSLPPVSSSFITKTAPKVKRQHHHLPSGFEENGGGFHSDGALPLQLLCNEHL</sequence>
<keyword evidence="2" id="KW-1185">Reference proteome</keyword>
<organism evidence="1 2">
    <name type="scientific">Liquidambar formosana</name>
    <name type="common">Formosan gum</name>
    <dbReference type="NCBI Taxonomy" id="63359"/>
    <lineage>
        <taxon>Eukaryota</taxon>
        <taxon>Viridiplantae</taxon>
        <taxon>Streptophyta</taxon>
        <taxon>Embryophyta</taxon>
        <taxon>Tracheophyta</taxon>
        <taxon>Spermatophyta</taxon>
        <taxon>Magnoliopsida</taxon>
        <taxon>eudicotyledons</taxon>
        <taxon>Gunneridae</taxon>
        <taxon>Pentapetalae</taxon>
        <taxon>Saxifragales</taxon>
        <taxon>Altingiaceae</taxon>
        <taxon>Liquidambar</taxon>
    </lineage>
</organism>
<dbReference type="AlphaFoldDB" id="A0AAP0R6N8"/>
<evidence type="ECO:0000313" key="1">
    <source>
        <dbReference type="EMBL" id="KAK9270043.1"/>
    </source>
</evidence>
<dbReference type="PANTHER" id="PTHR34792">
    <property type="entry name" value="OS02G0121500 PROTEIN"/>
    <property type="match status" value="1"/>
</dbReference>
<reference evidence="1 2" key="1">
    <citation type="journal article" date="2024" name="Plant J.">
        <title>Genome sequences and population genomics reveal climatic adaptation and genomic divergence between two closely related sweetgum species.</title>
        <authorList>
            <person name="Xu W.Q."/>
            <person name="Ren C.Q."/>
            <person name="Zhang X.Y."/>
            <person name="Comes H.P."/>
            <person name="Liu X.H."/>
            <person name="Li Y.G."/>
            <person name="Kettle C.J."/>
            <person name="Jalonen R."/>
            <person name="Gaisberger H."/>
            <person name="Ma Y.Z."/>
            <person name="Qiu Y.X."/>
        </authorList>
    </citation>
    <scope>NUCLEOTIDE SEQUENCE [LARGE SCALE GENOMIC DNA]</scope>
    <source>
        <strain evidence="1">Hangzhou</strain>
    </source>
</reference>
<proteinExistence type="predicted"/>
<comment type="caution">
    <text evidence="1">The sequence shown here is derived from an EMBL/GenBank/DDBJ whole genome shotgun (WGS) entry which is preliminary data.</text>
</comment>
<accession>A0AAP0R6N8</accession>